<dbReference type="SMART" id="SM00207">
    <property type="entry name" value="TNF"/>
    <property type="match status" value="1"/>
</dbReference>
<dbReference type="Gene3D" id="2.60.120.40">
    <property type="match status" value="1"/>
</dbReference>
<dbReference type="OMA" id="EACVFQT"/>
<evidence type="ECO:0000256" key="3">
    <source>
        <dbReference type="ARBA" id="ARBA00022514"/>
    </source>
</evidence>
<dbReference type="GO" id="GO:0005615">
    <property type="term" value="C:extracellular space"/>
    <property type="evidence" value="ECO:0007669"/>
    <property type="project" value="UniProtKB-KW"/>
</dbReference>
<name>A0A9F2REW9_PYTBI</name>
<dbReference type="InterPro" id="IPR006052">
    <property type="entry name" value="TNF_dom"/>
</dbReference>
<sequence>MPSRELGTVSGDADCCRCGRHSKKRKSKLLSCLLGLSLLGMFVLALPVLYLLSGRFSEKPAPEEMPTAEMPDAQRQHDVPPCNCSDSNIRPSVHVAADFDKISKEKCLAPQYPALYWYNPEEEGEGQIKLGDEGKHLIIPKDGRYFVYSQVTFYCPDSTCEGVTYCEKSAVDETMVTQMISHQNTAYDGALSTVFLSSSSIDKTKWSKTLYLAGIIQLKKDDKLMVNVSNPQLVQANKPEFTFFGLYLIT</sequence>
<evidence type="ECO:0000256" key="2">
    <source>
        <dbReference type="ARBA" id="ARBA00008670"/>
    </source>
</evidence>
<accession>A0A9F2REW9</accession>
<evidence type="ECO:0000256" key="4">
    <source>
        <dbReference type="ARBA" id="ARBA00023136"/>
    </source>
</evidence>
<keyword evidence="4 5" id="KW-0472">Membrane</keyword>
<keyword evidence="7" id="KW-1185">Reference proteome</keyword>
<feature type="domain" description="THD" evidence="6">
    <location>
        <begin position="91"/>
        <end position="249"/>
    </location>
</feature>
<dbReference type="SUPFAM" id="SSF49842">
    <property type="entry name" value="TNF-like"/>
    <property type="match status" value="1"/>
</dbReference>
<feature type="transmembrane region" description="Helical" evidence="5">
    <location>
        <begin position="29"/>
        <end position="52"/>
    </location>
</feature>
<keyword evidence="3" id="KW-0202">Cytokine</keyword>
<comment type="similarity">
    <text evidence="2">Belongs to the tumor necrosis factor family.</text>
</comment>
<gene>
    <name evidence="8" type="primary">LOC103056295</name>
</gene>
<dbReference type="AlphaFoldDB" id="A0A9F2REW9"/>
<organism evidence="7 8">
    <name type="scientific">Python bivittatus</name>
    <name type="common">Burmese python</name>
    <name type="synonym">Python molurus bivittatus</name>
    <dbReference type="NCBI Taxonomy" id="176946"/>
    <lineage>
        <taxon>Eukaryota</taxon>
        <taxon>Metazoa</taxon>
        <taxon>Chordata</taxon>
        <taxon>Craniata</taxon>
        <taxon>Vertebrata</taxon>
        <taxon>Euteleostomi</taxon>
        <taxon>Lepidosauria</taxon>
        <taxon>Squamata</taxon>
        <taxon>Bifurcata</taxon>
        <taxon>Unidentata</taxon>
        <taxon>Episquamata</taxon>
        <taxon>Toxicofera</taxon>
        <taxon>Serpentes</taxon>
        <taxon>Henophidia</taxon>
        <taxon>Pythonidae</taxon>
        <taxon>Python</taxon>
    </lineage>
</organism>
<keyword evidence="5" id="KW-0812">Transmembrane</keyword>
<comment type="subcellular location">
    <subcellularLocation>
        <location evidence="1">Membrane</location>
    </subcellularLocation>
</comment>
<dbReference type="GO" id="GO:0006955">
    <property type="term" value="P:immune response"/>
    <property type="evidence" value="ECO:0007669"/>
    <property type="project" value="InterPro"/>
</dbReference>
<dbReference type="GeneID" id="103056295"/>
<dbReference type="PANTHER" id="PTHR11471">
    <property type="entry name" value="TUMOR NECROSIS FACTOR FAMILY MEMBER"/>
    <property type="match status" value="1"/>
</dbReference>
<dbReference type="GO" id="GO:0016020">
    <property type="term" value="C:membrane"/>
    <property type="evidence" value="ECO:0007669"/>
    <property type="project" value="UniProtKB-SubCell"/>
</dbReference>
<evidence type="ECO:0000313" key="7">
    <source>
        <dbReference type="Proteomes" id="UP000695026"/>
    </source>
</evidence>
<dbReference type="OrthoDB" id="9936525at2759"/>
<dbReference type="InterPro" id="IPR008983">
    <property type="entry name" value="Tumour_necrosis_fac-like_dom"/>
</dbReference>
<evidence type="ECO:0000259" key="6">
    <source>
        <dbReference type="PROSITE" id="PS50049"/>
    </source>
</evidence>
<evidence type="ECO:0000256" key="1">
    <source>
        <dbReference type="ARBA" id="ARBA00004370"/>
    </source>
</evidence>
<dbReference type="GO" id="GO:0005164">
    <property type="term" value="F:tumor necrosis factor receptor binding"/>
    <property type="evidence" value="ECO:0007669"/>
    <property type="project" value="InterPro"/>
</dbReference>
<keyword evidence="5" id="KW-1133">Transmembrane helix</keyword>
<dbReference type="GO" id="GO:0005125">
    <property type="term" value="F:cytokine activity"/>
    <property type="evidence" value="ECO:0007669"/>
    <property type="project" value="UniProtKB-KW"/>
</dbReference>
<reference evidence="8" key="1">
    <citation type="submission" date="2025-08" db="UniProtKB">
        <authorList>
            <consortium name="RefSeq"/>
        </authorList>
    </citation>
    <scope>IDENTIFICATION</scope>
    <source>
        <tissue evidence="8">Liver</tissue>
    </source>
</reference>
<proteinExistence type="inferred from homology"/>
<dbReference type="RefSeq" id="XP_007444819.2">
    <property type="nucleotide sequence ID" value="XM_007444757.3"/>
</dbReference>
<dbReference type="KEGG" id="pbi:103056295"/>
<protein>
    <submittedName>
        <fullName evidence="8">Tumor necrosis factor ligand superfamily member 15-like</fullName>
    </submittedName>
</protein>
<dbReference type="PANTHER" id="PTHR11471:SF24">
    <property type="entry name" value="TUMOR NECROSIS FACTOR LIGAND SUPERFAMILY MEMBER 15"/>
    <property type="match status" value="1"/>
</dbReference>
<dbReference type="PROSITE" id="PS50049">
    <property type="entry name" value="THD_2"/>
    <property type="match status" value="1"/>
</dbReference>
<evidence type="ECO:0000256" key="5">
    <source>
        <dbReference type="SAM" id="Phobius"/>
    </source>
</evidence>
<dbReference type="Proteomes" id="UP000695026">
    <property type="component" value="Unplaced"/>
</dbReference>
<evidence type="ECO:0000313" key="8">
    <source>
        <dbReference type="RefSeq" id="XP_007444819.2"/>
    </source>
</evidence>
<dbReference type="Pfam" id="PF00229">
    <property type="entry name" value="TNF"/>
    <property type="match status" value="1"/>
</dbReference>